<dbReference type="PRINTS" id="PR00081">
    <property type="entry name" value="GDHRDH"/>
</dbReference>
<dbReference type="FunFam" id="3.40.50.720:FF:000084">
    <property type="entry name" value="Short-chain dehydrogenase reductase"/>
    <property type="match status" value="1"/>
</dbReference>
<dbReference type="PROSITE" id="PS00061">
    <property type="entry name" value="ADH_SHORT"/>
    <property type="match status" value="1"/>
</dbReference>
<dbReference type="GO" id="GO:0016616">
    <property type="term" value="F:oxidoreductase activity, acting on the CH-OH group of donors, NAD or NADP as acceptor"/>
    <property type="evidence" value="ECO:0007669"/>
    <property type="project" value="TreeGrafter"/>
</dbReference>
<reference evidence="2 3" key="1">
    <citation type="submission" date="2015-09" db="EMBL/GenBank/DDBJ databases">
        <title>Draft Genome Sequence of the Strain BR 3267 (Bradyrhizobium yuanmingense) recommended as inoculant for cowpea in Brazil.</title>
        <authorList>
            <person name="Simoes-Araujo J.L."/>
            <person name="Zilli J.E."/>
        </authorList>
    </citation>
    <scope>NUCLEOTIDE SEQUENCE [LARGE SCALE GENOMIC DNA]</scope>
    <source>
        <strain evidence="2 3">BR3267</strain>
    </source>
</reference>
<dbReference type="InterPro" id="IPR036291">
    <property type="entry name" value="NAD(P)-bd_dom_sf"/>
</dbReference>
<dbReference type="InterPro" id="IPR020904">
    <property type="entry name" value="Sc_DH/Rdtase_CS"/>
</dbReference>
<dbReference type="InterPro" id="IPR002347">
    <property type="entry name" value="SDR_fam"/>
</dbReference>
<dbReference type="Proteomes" id="UP000051380">
    <property type="component" value="Unassembled WGS sequence"/>
</dbReference>
<dbReference type="CDD" id="cd05233">
    <property type="entry name" value="SDR_c"/>
    <property type="match status" value="1"/>
</dbReference>
<gene>
    <name evidence="2" type="ORF">AOQ72_02770</name>
</gene>
<accession>A0A0R3BNI4</accession>
<dbReference type="RefSeq" id="WP_057030213.1">
    <property type="nucleotide sequence ID" value="NZ_LJYF01000048.1"/>
</dbReference>
<dbReference type="Pfam" id="PF13561">
    <property type="entry name" value="adh_short_C2"/>
    <property type="match status" value="1"/>
</dbReference>
<proteinExistence type="inferred from homology"/>
<dbReference type="SUPFAM" id="SSF51735">
    <property type="entry name" value="NAD(P)-binding Rossmann-fold domains"/>
    <property type="match status" value="1"/>
</dbReference>
<organism evidence="2 3">
    <name type="scientific">Bradyrhizobium yuanmingense</name>
    <dbReference type="NCBI Taxonomy" id="108015"/>
    <lineage>
        <taxon>Bacteria</taxon>
        <taxon>Pseudomonadati</taxon>
        <taxon>Pseudomonadota</taxon>
        <taxon>Alphaproteobacteria</taxon>
        <taxon>Hyphomicrobiales</taxon>
        <taxon>Nitrobacteraceae</taxon>
        <taxon>Bradyrhizobium</taxon>
    </lineage>
</organism>
<evidence type="ECO:0000313" key="3">
    <source>
        <dbReference type="Proteomes" id="UP000051380"/>
    </source>
</evidence>
<dbReference type="PANTHER" id="PTHR42760">
    <property type="entry name" value="SHORT-CHAIN DEHYDROGENASES/REDUCTASES FAMILY MEMBER"/>
    <property type="match status" value="1"/>
</dbReference>
<sequence>MIRYELSGKRALVTGAASGIGLATLKRLAESGCSVALNHLPEDPRGPDEVSKLRADGYDVFGVPGAIGDGKETELVDLALDKMGGLDLLVNNAGTPGARQSIASSDLDLITDELWSAVLETNLIGLFRCTRAAAPPLRQSRGAIVSLASVSALTSRGSSLAYAASKAGIIAITRHLAQGLAPEIRINAVAPGAVDSTWQIEWTEAQRQSSIERTPLRRRCVPEDIAETIVYLGFAAPMITGQTIVIDGGLTL</sequence>
<dbReference type="AlphaFoldDB" id="A0A0R3BNI4"/>
<comment type="similarity">
    <text evidence="1">Belongs to the short-chain dehydrogenases/reductases (SDR) family.</text>
</comment>
<dbReference type="PRINTS" id="PR00080">
    <property type="entry name" value="SDRFAMILY"/>
</dbReference>
<dbReference type="OrthoDB" id="198783at2"/>
<name>A0A0R3BNI4_9BRAD</name>
<evidence type="ECO:0000256" key="1">
    <source>
        <dbReference type="ARBA" id="ARBA00006484"/>
    </source>
</evidence>
<protein>
    <submittedName>
        <fullName evidence="2">Oxidoreductase</fullName>
    </submittedName>
</protein>
<dbReference type="Gene3D" id="3.40.50.720">
    <property type="entry name" value="NAD(P)-binding Rossmann-like Domain"/>
    <property type="match status" value="1"/>
</dbReference>
<evidence type="ECO:0000313" key="2">
    <source>
        <dbReference type="EMBL" id="KRP86921.1"/>
    </source>
</evidence>
<comment type="caution">
    <text evidence="2">The sequence shown here is derived from an EMBL/GenBank/DDBJ whole genome shotgun (WGS) entry which is preliminary data.</text>
</comment>
<dbReference type="EMBL" id="LJYF01000048">
    <property type="protein sequence ID" value="KRP86921.1"/>
    <property type="molecule type" value="Genomic_DNA"/>
</dbReference>